<protein>
    <recommendedName>
        <fullName evidence="5">Pentatricopeptide repeat-containing protein</fullName>
    </recommendedName>
</protein>
<comment type="caution">
    <text evidence="3">The sequence shown here is derived from an EMBL/GenBank/DDBJ whole genome shotgun (WGS) entry which is preliminary data.</text>
</comment>
<evidence type="ECO:0008006" key="5">
    <source>
        <dbReference type="Google" id="ProtNLM"/>
    </source>
</evidence>
<dbReference type="PROSITE" id="PS51375">
    <property type="entry name" value="PPR"/>
    <property type="match status" value="2"/>
</dbReference>
<dbReference type="EMBL" id="BAABME010033638">
    <property type="protein sequence ID" value="GAA0153531.1"/>
    <property type="molecule type" value="Genomic_DNA"/>
</dbReference>
<dbReference type="Pfam" id="PF13041">
    <property type="entry name" value="PPR_2"/>
    <property type="match status" value="1"/>
</dbReference>
<dbReference type="InterPro" id="IPR011990">
    <property type="entry name" value="TPR-like_helical_dom_sf"/>
</dbReference>
<keyword evidence="1" id="KW-0677">Repeat</keyword>
<dbReference type="InterPro" id="IPR002885">
    <property type="entry name" value="PPR_rpt"/>
</dbReference>
<sequence>MDGYCLQGELDKANEILDLMAAERLICLPAKGLCPDVKTYTAMIEGFCREVIEEAKDLLENMEQSGCLPNSVTYNVIIWGCLKYGSKPDAMTYLKEMAKRGFTLIASIVSMLLDQIQGDSQDRDMINLIAMLV</sequence>
<gene>
    <name evidence="3" type="ORF">LIER_43235</name>
</gene>
<dbReference type="PANTHER" id="PTHR47942:SF16">
    <property type="entry name" value="PENTATRICOPEPTIDE REPEAT DOMAIN CONTAINING PROTEIN-RELATED"/>
    <property type="match status" value="1"/>
</dbReference>
<evidence type="ECO:0000313" key="4">
    <source>
        <dbReference type="Proteomes" id="UP001454036"/>
    </source>
</evidence>
<dbReference type="NCBIfam" id="TIGR00756">
    <property type="entry name" value="PPR"/>
    <property type="match status" value="1"/>
</dbReference>
<reference evidence="3 4" key="1">
    <citation type="submission" date="2024-01" db="EMBL/GenBank/DDBJ databases">
        <title>The complete chloroplast genome sequence of Lithospermum erythrorhizon: insights into the phylogenetic relationship among Boraginaceae species and the maternal lineages of purple gromwells.</title>
        <authorList>
            <person name="Okada T."/>
            <person name="Watanabe K."/>
        </authorList>
    </citation>
    <scope>NUCLEOTIDE SEQUENCE [LARGE SCALE GENOMIC DNA]</scope>
</reference>
<dbReference type="PANTHER" id="PTHR47942">
    <property type="entry name" value="TETRATRICOPEPTIDE REPEAT (TPR)-LIKE SUPERFAMILY PROTEIN-RELATED"/>
    <property type="match status" value="1"/>
</dbReference>
<proteinExistence type="predicted"/>
<feature type="repeat" description="PPR" evidence="2">
    <location>
        <begin position="36"/>
        <end position="69"/>
    </location>
</feature>
<dbReference type="Pfam" id="PF01535">
    <property type="entry name" value="PPR"/>
    <property type="match status" value="1"/>
</dbReference>
<feature type="repeat" description="PPR" evidence="2">
    <location>
        <begin position="70"/>
        <end position="104"/>
    </location>
</feature>
<evidence type="ECO:0000256" key="2">
    <source>
        <dbReference type="PROSITE-ProRule" id="PRU00708"/>
    </source>
</evidence>
<organism evidence="3 4">
    <name type="scientific">Lithospermum erythrorhizon</name>
    <name type="common">Purple gromwell</name>
    <name type="synonym">Lithospermum officinale var. erythrorhizon</name>
    <dbReference type="NCBI Taxonomy" id="34254"/>
    <lineage>
        <taxon>Eukaryota</taxon>
        <taxon>Viridiplantae</taxon>
        <taxon>Streptophyta</taxon>
        <taxon>Embryophyta</taxon>
        <taxon>Tracheophyta</taxon>
        <taxon>Spermatophyta</taxon>
        <taxon>Magnoliopsida</taxon>
        <taxon>eudicotyledons</taxon>
        <taxon>Gunneridae</taxon>
        <taxon>Pentapetalae</taxon>
        <taxon>asterids</taxon>
        <taxon>lamiids</taxon>
        <taxon>Boraginales</taxon>
        <taxon>Boraginaceae</taxon>
        <taxon>Boraginoideae</taxon>
        <taxon>Lithospermeae</taxon>
        <taxon>Lithospermum</taxon>
    </lineage>
</organism>
<keyword evidence="4" id="KW-1185">Reference proteome</keyword>
<dbReference type="Gene3D" id="1.25.40.10">
    <property type="entry name" value="Tetratricopeptide repeat domain"/>
    <property type="match status" value="1"/>
</dbReference>
<evidence type="ECO:0000256" key="1">
    <source>
        <dbReference type="ARBA" id="ARBA00022737"/>
    </source>
</evidence>
<evidence type="ECO:0000313" key="3">
    <source>
        <dbReference type="EMBL" id="GAA0153531.1"/>
    </source>
</evidence>
<dbReference type="InterPro" id="IPR051222">
    <property type="entry name" value="PPR/CCM1_RNA-binding"/>
</dbReference>
<name>A0AAV3PS45_LITER</name>
<accession>A0AAV3PS45</accession>
<dbReference type="AlphaFoldDB" id="A0AAV3PS45"/>
<dbReference type="Proteomes" id="UP001454036">
    <property type="component" value="Unassembled WGS sequence"/>
</dbReference>